<evidence type="ECO:0000259" key="1">
    <source>
        <dbReference type="PROSITE" id="PS50846"/>
    </source>
</evidence>
<evidence type="ECO:0000313" key="3">
    <source>
        <dbReference type="Proteomes" id="UP000503278"/>
    </source>
</evidence>
<dbReference type="Gene3D" id="3.30.70.100">
    <property type="match status" value="1"/>
</dbReference>
<dbReference type="RefSeq" id="WP_169607014.1">
    <property type="nucleotide sequence ID" value="NZ_CP051682.1"/>
</dbReference>
<dbReference type="EMBL" id="CP051682">
    <property type="protein sequence ID" value="QJD95992.1"/>
    <property type="molecule type" value="Genomic_DNA"/>
</dbReference>
<proteinExistence type="predicted"/>
<dbReference type="KEGG" id="mrob:HH214_08930"/>
<accession>A0A7L5DY01</accession>
<gene>
    <name evidence="2" type="ORF">HH214_08930</name>
</gene>
<dbReference type="Proteomes" id="UP000503278">
    <property type="component" value="Chromosome"/>
</dbReference>
<feature type="domain" description="HMA" evidence="1">
    <location>
        <begin position="1"/>
        <end position="68"/>
    </location>
</feature>
<protein>
    <submittedName>
        <fullName evidence="2">Heavy-metal-associated domain-containing protein</fullName>
    </submittedName>
</protein>
<dbReference type="AlphaFoldDB" id="A0A7L5DY01"/>
<dbReference type="InterPro" id="IPR006121">
    <property type="entry name" value="HMA_dom"/>
</dbReference>
<dbReference type="Pfam" id="PF00403">
    <property type="entry name" value="HMA"/>
    <property type="match status" value="1"/>
</dbReference>
<reference evidence="2 3" key="1">
    <citation type="submission" date="2020-04" db="EMBL/GenBank/DDBJ databases">
        <title>Genome sequencing of novel species.</title>
        <authorList>
            <person name="Heo J."/>
            <person name="Kim S.-J."/>
            <person name="Kim J.-S."/>
            <person name="Hong S.-B."/>
            <person name="Kwon S.-W."/>
        </authorList>
    </citation>
    <scope>NUCLEOTIDE SEQUENCE [LARGE SCALE GENOMIC DNA]</scope>
    <source>
        <strain evidence="2 3">F39-2</strain>
    </source>
</reference>
<name>A0A7L5DY01_9SPHI</name>
<dbReference type="PROSITE" id="PS50846">
    <property type="entry name" value="HMA_2"/>
    <property type="match status" value="1"/>
</dbReference>
<dbReference type="InterPro" id="IPR036163">
    <property type="entry name" value="HMA_dom_sf"/>
</dbReference>
<sequence>METLKFKTNIKCGGCIAAVTPSLNNLQGIEKWEVDTANPDKVLTVQAQESLSASEIITTLKEKGYKAEKI</sequence>
<evidence type="ECO:0000313" key="2">
    <source>
        <dbReference type="EMBL" id="QJD95992.1"/>
    </source>
</evidence>
<dbReference type="CDD" id="cd00371">
    <property type="entry name" value="HMA"/>
    <property type="match status" value="1"/>
</dbReference>
<organism evidence="2 3">
    <name type="scientific">Mucilaginibacter robiniae</name>
    <dbReference type="NCBI Taxonomy" id="2728022"/>
    <lineage>
        <taxon>Bacteria</taxon>
        <taxon>Pseudomonadati</taxon>
        <taxon>Bacteroidota</taxon>
        <taxon>Sphingobacteriia</taxon>
        <taxon>Sphingobacteriales</taxon>
        <taxon>Sphingobacteriaceae</taxon>
        <taxon>Mucilaginibacter</taxon>
    </lineage>
</organism>
<dbReference type="SUPFAM" id="SSF55008">
    <property type="entry name" value="HMA, heavy metal-associated domain"/>
    <property type="match status" value="1"/>
</dbReference>
<keyword evidence="3" id="KW-1185">Reference proteome</keyword>
<dbReference type="GO" id="GO:0046872">
    <property type="term" value="F:metal ion binding"/>
    <property type="evidence" value="ECO:0007669"/>
    <property type="project" value="InterPro"/>
</dbReference>